<dbReference type="InterPro" id="IPR036291">
    <property type="entry name" value="NAD(P)-bd_dom_sf"/>
</dbReference>
<evidence type="ECO:0000313" key="2">
    <source>
        <dbReference type="EMBL" id="VDN28882.1"/>
    </source>
</evidence>
<dbReference type="InterPro" id="IPR002347">
    <property type="entry name" value="SDR_fam"/>
</dbReference>
<gene>
    <name evidence="2" type="ORF">CGOC_LOCUS11090</name>
</gene>
<proteinExistence type="predicted"/>
<feature type="non-terminal residue" evidence="2">
    <location>
        <position position="1"/>
    </location>
</feature>
<dbReference type="Pfam" id="PF00106">
    <property type="entry name" value="adh_short"/>
    <property type="match status" value="1"/>
</dbReference>
<organism evidence="2 3">
    <name type="scientific">Cylicostephanus goldi</name>
    <name type="common">Nematode worm</name>
    <dbReference type="NCBI Taxonomy" id="71465"/>
    <lineage>
        <taxon>Eukaryota</taxon>
        <taxon>Metazoa</taxon>
        <taxon>Ecdysozoa</taxon>
        <taxon>Nematoda</taxon>
        <taxon>Chromadorea</taxon>
        <taxon>Rhabditida</taxon>
        <taxon>Rhabditina</taxon>
        <taxon>Rhabditomorpha</taxon>
        <taxon>Strongyloidea</taxon>
        <taxon>Strongylidae</taxon>
        <taxon>Cylicostephanus</taxon>
    </lineage>
</organism>
<sequence length="196" mass="21644">VACRRFFKGGQFTEQVSGEGLVAVVTGANTGIGLETVRGLSAARVKVYMLCRDTQKGVEARNKLAQMGCDSTKLILLRCDLADFSSVRECAESILRDEEKLDILINNAGVMFYPNYERTVDGHEVTWQSNHLGHVLLTELLLPALKRAASARIIFVSSRLHLLCWSLDLATIDDKKSFGFLSPYLHSKLAKLIAVS</sequence>
<dbReference type="Gene3D" id="3.40.50.720">
    <property type="entry name" value="NAD(P)-binding Rossmann-like Domain"/>
    <property type="match status" value="1"/>
</dbReference>
<keyword evidence="3" id="KW-1185">Reference proteome</keyword>
<dbReference type="SUPFAM" id="SSF51735">
    <property type="entry name" value="NAD(P)-binding Rossmann-fold domains"/>
    <property type="match status" value="1"/>
</dbReference>
<keyword evidence="1" id="KW-0560">Oxidoreductase</keyword>
<protein>
    <submittedName>
        <fullName evidence="2">Uncharacterized protein</fullName>
    </submittedName>
</protein>
<reference evidence="2 3" key="1">
    <citation type="submission" date="2018-11" db="EMBL/GenBank/DDBJ databases">
        <authorList>
            <consortium name="Pathogen Informatics"/>
        </authorList>
    </citation>
    <scope>NUCLEOTIDE SEQUENCE [LARGE SCALE GENOMIC DNA]</scope>
</reference>
<dbReference type="PANTHER" id="PTHR43157">
    <property type="entry name" value="PHOSPHATIDYLINOSITOL-GLYCAN BIOSYNTHESIS CLASS F PROTEIN-RELATED"/>
    <property type="match status" value="1"/>
</dbReference>
<dbReference type="EMBL" id="UYRV01114400">
    <property type="protein sequence ID" value="VDN28882.1"/>
    <property type="molecule type" value="Genomic_DNA"/>
</dbReference>
<accession>A0A3P7QAD7</accession>
<dbReference type="PRINTS" id="PR00081">
    <property type="entry name" value="GDHRDH"/>
</dbReference>
<evidence type="ECO:0000313" key="3">
    <source>
        <dbReference type="Proteomes" id="UP000271889"/>
    </source>
</evidence>
<name>A0A3P7QAD7_CYLGO</name>
<evidence type="ECO:0000256" key="1">
    <source>
        <dbReference type="ARBA" id="ARBA00023002"/>
    </source>
</evidence>
<dbReference type="Proteomes" id="UP000271889">
    <property type="component" value="Unassembled WGS sequence"/>
</dbReference>
<dbReference type="PANTHER" id="PTHR43157:SF31">
    <property type="entry name" value="PHOSPHATIDYLINOSITOL-GLYCAN BIOSYNTHESIS CLASS F PROTEIN"/>
    <property type="match status" value="1"/>
</dbReference>
<dbReference type="OrthoDB" id="191139at2759"/>
<dbReference type="GO" id="GO:0016491">
    <property type="term" value="F:oxidoreductase activity"/>
    <property type="evidence" value="ECO:0007669"/>
    <property type="project" value="UniProtKB-KW"/>
</dbReference>
<dbReference type="AlphaFoldDB" id="A0A3P7QAD7"/>